<dbReference type="RefSeq" id="WP_005236277.1">
    <property type="nucleotide sequence ID" value="NZ_JEXD01000043.1"/>
</dbReference>
<feature type="domain" description="GmrSD restriction endonucleases N-terminal" evidence="1">
    <location>
        <begin position="7"/>
        <end position="238"/>
    </location>
</feature>
<comment type="caution">
    <text evidence="3">The sequence shown here is derived from an EMBL/GenBank/DDBJ whole genome shotgun (WGS) entry which is preliminary data.</text>
</comment>
<protein>
    <recommendedName>
        <fullName evidence="5">DUF262 domain-containing protein</fullName>
    </recommendedName>
</protein>
<dbReference type="Pfam" id="PF07510">
    <property type="entry name" value="GmrSD_C"/>
    <property type="match status" value="1"/>
</dbReference>
<feature type="domain" description="GmrSD restriction endonucleases C-terminal" evidence="2">
    <location>
        <begin position="473"/>
        <end position="607"/>
    </location>
</feature>
<accession>A0A009QE13</accession>
<evidence type="ECO:0000259" key="2">
    <source>
        <dbReference type="Pfam" id="PF07510"/>
    </source>
</evidence>
<evidence type="ECO:0000313" key="3">
    <source>
        <dbReference type="EMBL" id="EXC05189.1"/>
    </source>
</evidence>
<proteinExistence type="predicted"/>
<gene>
    <name evidence="3" type="ORF">J506_3441</name>
</gene>
<dbReference type="Proteomes" id="UP000021108">
    <property type="component" value="Unassembled WGS sequence"/>
</dbReference>
<dbReference type="AlphaFoldDB" id="A0A009QE13"/>
<dbReference type="InterPro" id="IPR011089">
    <property type="entry name" value="GmrSD_C"/>
</dbReference>
<dbReference type="PANTHER" id="PTHR35149:SF1">
    <property type="entry name" value="DUF5655 DOMAIN-CONTAINING PROTEIN"/>
    <property type="match status" value="1"/>
</dbReference>
<dbReference type="EMBL" id="JEXD01000043">
    <property type="protein sequence ID" value="EXC05189.1"/>
    <property type="molecule type" value="Genomic_DNA"/>
</dbReference>
<name>A0A009QE13_ACIBA</name>
<organism evidence="3 4">
    <name type="scientific">Acinetobacter baumannii 625974</name>
    <dbReference type="NCBI Taxonomy" id="1310607"/>
    <lineage>
        <taxon>Bacteria</taxon>
        <taxon>Pseudomonadati</taxon>
        <taxon>Pseudomonadota</taxon>
        <taxon>Gammaproteobacteria</taxon>
        <taxon>Moraxellales</taxon>
        <taxon>Moraxellaceae</taxon>
        <taxon>Acinetobacter</taxon>
        <taxon>Acinetobacter calcoaceticus/baumannii complex</taxon>
    </lineage>
</organism>
<dbReference type="Pfam" id="PF03235">
    <property type="entry name" value="GmrSD_N"/>
    <property type="match status" value="1"/>
</dbReference>
<dbReference type="InterPro" id="IPR004919">
    <property type="entry name" value="GmrSD_N"/>
</dbReference>
<evidence type="ECO:0000313" key="4">
    <source>
        <dbReference type="Proteomes" id="UP000021108"/>
    </source>
</evidence>
<evidence type="ECO:0008006" key="5">
    <source>
        <dbReference type="Google" id="ProtNLM"/>
    </source>
</evidence>
<dbReference type="PATRIC" id="fig|1310607.3.peg.3327"/>
<sequence>MQLRSLNEIFENRLIRIPDYQRGYAWRKQQLKDFWEDLTLLEADRVHYTGVITLEAVDRKTWSKWEDDEWLIDDLDYKPYFVVDGQQRLTTAIILIQAIIETVPEGKSIANQFVSDLKAKFVQRKPTDGIRESYIFGYEKDNPSDEFLRTKIFGLQSHTNQLQETLYTRNLFNAKKFFKEKLAELSFEEITVLYKKLTQKLRFNLYEIDDEIDVFVTFETMNNRGKSLTNLELLKNRLIYLSTLYRDNQGRSKLRKNINDAWKTIYEYLGKNPEKPLPDDEFLKNHWIMYFKYSRDKGDDYKKFLLDEKFNARCITHPKNAQDTLKIEEIQDYVASLQQSVMNWFYLHNPYFPVANNLSDDEQLWLDRLGRLGFNAFRPLILAAYNTNTPATKISELLKVAERFAFTLFSLSQRRANTGDSAIYGLARELLTGRNTIDATINSIEGLITRFFDPHNYFTYIEDKYKFRDGFYSWKGIRYFLYEYEHYLKEKGKNPTTKLMWNEFTESLEGYVTLEHIYPQKDTDPYWVSKFGHLDGQQRKWLTHSLGNLLPLSRSKNSSLQNDSFDLKKNNDEGIGYYNGSVSENEVNLKNDWTPQEILERGLELLRFMEERWDVQLGDEAFKRKLLHLDSIQIFVPQDQKEVVA</sequence>
<dbReference type="PANTHER" id="PTHR35149">
    <property type="entry name" value="SLL5132 PROTEIN"/>
    <property type="match status" value="1"/>
</dbReference>
<evidence type="ECO:0000259" key="1">
    <source>
        <dbReference type="Pfam" id="PF03235"/>
    </source>
</evidence>
<reference evidence="3 4" key="1">
    <citation type="submission" date="2014-02" db="EMBL/GenBank/DDBJ databases">
        <title>Comparative genomics and transcriptomics to identify genetic mechanisms underlying the emergence of carbapenem resistant Acinetobacter baumannii (CRAb).</title>
        <authorList>
            <person name="Harris A.D."/>
            <person name="Johnson K.J."/>
            <person name="George J."/>
            <person name="Shefchek K."/>
            <person name="Daugherty S.C."/>
            <person name="Parankush S."/>
            <person name="Sadzewicz L."/>
            <person name="Tallon L."/>
            <person name="Sengamalay N."/>
            <person name="Hazen T.H."/>
            <person name="Rasko D.A."/>
        </authorList>
    </citation>
    <scope>NUCLEOTIDE SEQUENCE [LARGE SCALE GENOMIC DNA]</scope>
    <source>
        <strain evidence="3 4">625974</strain>
    </source>
</reference>